<feature type="region of interest" description="Disordered" evidence="1">
    <location>
        <begin position="1"/>
        <end position="74"/>
    </location>
</feature>
<dbReference type="SUPFAM" id="SSF48403">
    <property type="entry name" value="Ankyrin repeat"/>
    <property type="match status" value="1"/>
</dbReference>
<comment type="caution">
    <text evidence="2">The sequence shown here is derived from an EMBL/GenBank/DDBJ whole genome shotgun (WGS) entry which is preliminary data.</text>
</comment>
<keyword evidence="3" id="KW-1185">Reference proteome</keyword>
<gene>
    <name evidence="2" type="ORF">ECRASSUSDP1_LOCUS28121</name>
</gene>
<sequence length="321" mass="35588">MGACASGADEARLGASCQTTKNGKTKTVKRDLRTMTIGSKKKSPQQSAMRDLASPPDSGGMMGDNGKPALSRPRPLTIIDNMPRGLQSSGPCSPSKIRGEHLKSTTPCFGRSELERTKCTSSRNIKKTTPTLEGEETESFATESVRSERRSALCTSINLLDNVYHNYEEALLDQCKKCKININLKVCFEIICMNKGALRLSEAKDPYTGATCLHYCCILGHRELLQKIVEIEPSLATAEDHDGNTPLHYLCLNSVSKYSEMKRMWKSLKRAGADEHATNFEGKTCIQLLKDRLKLSNPYDDLAKWNKLIEKSMVLSYQADV</sequence>
<dbReference type="EMBL" id="CAMPGE010029011">
    <property type="protein sequence ID" value="CAI2386500.1"/>
    <property type="molecule type" value="Genomic_DNA"/>
</dbReference>
<dbReference type="Proteomes" id="UP001295684">
    <property type="component" value="Unassembled WGS sequence"/>
</dbReference>
<reference evidence="2" key="1">
    <citation type="submission" date="2023-07" db="EMBL/GenBank/DDBJ databases">
        <authorList>
            <consortium name="AG Swart"/>
            <person name="Singh M."/>
            <person name="Singh A."/>
            <person name="Seah K."/>
            <person name="Emmerich C."/>
        </authorList>
    </citation>
    <scope>NUCLEOTIDE SEQUENCE</scope>
    <source>
        <strain evidence="2">DP1</strain>
    </source>
</reference>
<dbReference type="Gene3D" id="1.25.40.20">
    <property type="entry name" value="Ankyrin repeat-containing domain"/>
    <property type="match status" value="1"/>
</dbReference>
<proteinExistence type="predicted"/>
<protein>
    <submittedName>
        <fullName evidence="2">Uncharacterized protein</fullName>
    </submittedName>
</protein>
<dbReference type="InterPro" id="IPR036770">
    <property type="entry name" value="Ankyrin_rpt-contain_sf"/>
</dbReference>
<evidence type="ECO:0000313" key="2">
    <source>
        <dbReference type="EMBL" id="CAI2386500.1"/>
    </source>
</evidence>
<dbReference type="AlphaFoldDB" id="A0AAD1Y8S7"/>
<evidence type="ECO:0000313" key="3">
    <source>
        <dbReference type="Proteomes" id="UP001295684"/>
    </source>
</evidence>
<accession>A0AAD1Y8S7</accession>
<organism evidence="2 3">
    <name type="scientific">Euplotes crassus</name>
    <dbReference type="NCBI Taxonomy" id="5936"/>
    <lineage>
        <taxon>Eukaryota</taxon>
        <taxon>Sar</taxon>
        <taxon>Alveolata</taxon>
        <taxon>Ciliophora</taxon>
        <taxon>Intramacronucleata</taxon>
        <taxon>Spirotrichea</taxon>
        <taxon>Hypotrichia</taxon>
        <taxon>Euplotida</taxon>
        <taxon>Euplotidae</taxon>
        <taxon>Moneuplotes</taxon>
    </lineage>
</organism>
<evidence type="ECO:0000256" key="1">
    <source>
        <dbReference type="SAM" id="MobiDB-lite"/>
    </source>
</evidence>
<name>A0AAD1Y8S7_EUPCR</name>